<accession>I1HR04</accession>
<gene>
    <name evidence="6" type="primary">LOC100826964</name>
    <name evidence="5" type="ORF">BRADI_2g48330v3</name>
</gene>
<reference evidence="5" key="2">
    <citation type="submission" date="2017-06" db="EMBL/GenBank/DDBJ databases">
        <title>WGS assembly of Brachypodium distachyon.</title>
        <authorList>
            <consortium name="The International Brachypodium Initiative"/>
            <person name="Lucas S."/>
            <person name="Harmon-Smith M."/>
            <person name="Lail K."/>
            <person name="Tice H."/>
            <person name="Grimwood J."/>
            <person name="Bruce D."/>
            <person name="Barry K."/>
            <person name="Shu S."/>
            <person name="Lindquist E."/>
            <person name="Wang M."/>
            <person name="Pitluck S."/>
            <person name="Vogel J.P."/>
            <person name="Garvin D.F."/>
            <person name="Mockler T.C."/>
            <person name="Schmutz J."/>
            <person name="Rokhsar D."/>
            <person name="Bevan M.W."/>
        </authorList>
    </citation>
    <scope>NUCLEOTIDE SEQUENCE</scope>
    <source>
        <strain evidence="5">Bd21</strain>
    </source>
</reference>
<dbReference type="RefSeq" id="XP_010232245.2">
    <property type="nucleotide sequence ID" value="XM_010233943.3"/>
</dbReference>
<dbReference type="PANTHER" id="PTHR46443">
    <property type="entry name" value="FCS-LIKE ZINC FINGER 8"/>
    <property type="match status" value="1"/>
</dbReference>
<evidence type="ECO:0000313" key="5">
    <source>
        <dbReference type="EMBL" id="KQK09494.1"/>
    </source>
</evidence>
<evidence type="ECO:0000256" key="2">
    <source>
        <dbReference type="ARBA" id="ARBA00022723"/>
    </source>
</evidence>
<feature type="zinc finger region" description="FLZ-type" evidence="3">
    <location>
        <begin position="197"/>
        <end position="241"/>
    </location>
</feature>
<dbReference type="OMA" id="CRRDYIE"/>
<dbReference type="AlphaFoldDB" id="I1HR04"/>
<dbReference type="GO" id="GO:0046872">
    <property type="term" value="F:metal ion binding"/>
    <property type="evidence" value="ECO:0007669"/>
    <property type="project" value="UniProtKB-KW"/>
</dbReference>
<feature type="domain" description="FLZ-type" evidence="4">
    <location>
        <begin position="197"/>
        <end position="241"/>
    </location>
</feature>
<reference evidence="5 6" key="1">
    <citation type="journal article" date="2010" name="Nature">
        <title>Genome sequencing and analysis of the model grass Brachypodium distachyon.</title>
        <authorList>
            <consortium name="International Brachypodium Initiative"/>
        </authorList>
    </citation>
    <scope>NUCLEOTIDE SEQUENCE [LARGE SCALE GENOMIC DNA]</scope>
    <source>
        <strain evidence="5">Bd21</strain>
        <strain evidence="6">cv. Bd21</strain>
    </source>
</reference>
<dbReference type="STRING" id="15368.I1HR04"/>
<keyword evidence="2" id="KW-0479">Metal-binding</keyword>
<protein>
    <recommendedName>
        <fullName evidence="4">FLZ-type domain-containing protein</fullName>
    </recommendedName>
</protein>
<dbReference type="Gramene" id="KQK09494">
    <property type="protein sequence ID" value="KQK09494"/>
    <property type="gene ID" value="BRADI_2g48330v3"/>
</dbReference>
<name>I1HR04_BRADI</name>
<dbReference type="eggNOG" id="ENOG502R5T3">
    <property type="taxonomic scope" value="Eukaryota"/>
</dbReference>
<dbReference type="EMBL" id="CM000881">
    <property type="protein sequence ID" value="KQK09494.1"/>
    <property type="molecule type" value="Genomic_DNA"/>
</dbReference>
<dbReference type="InterPro" id="IPR007650">
    <property type="entry name" value="Zf-FLZ_dom"/>
</dbReference>
<dbReference type="Pfam" id="PF04570">
    <property type="entry name" value="zf-FLZ"/>
    <property type="match status" value="1"/>
</dbReference>
<comment type="similarity">
    <text evidence="1">Belongs to the FLZ family.</text>
</comment>
<dbReference type="HOGENOM" id="CLU_095848_0_0_1"/>
<evidence type="ECO:0000256" key="1">
    <source>
        <dbReference type="ARBA" id="ARBA00009374"/>
    </source>
</evidence>
<dbReference type="OrthoDB" id="685855at2759"/>
<dbReference type="PROSITE" id="PS51795">
    <property type="entry name" value="ZF_FLZ"/>
    <property type="match status" value="1"/>
</dbReference>
<dbReference type="PANTHER" id="PTHR46443:SF1">
    <property type="entry name" value="OS01G0719000 PROTEIN"/>
    <property type="match status" value="1"/>
</dbReference>
<dbReference type="EnsemblPlants" id="KQK09494">
    <property type="protein sequence ID" value="KQK09494"/>
    <property type="gene ID" value="BRADI_2g48330v3"/>
</dbReference>
<organism evidence="6">
    <name type="scientific">Brachypodium distachyon</name>
    <name type="common">Purple false brome</name>
    <name type="synonym">Trachynia distachya</name>
    <dbReference type="NCBI Taxonomy" id="15368"/>
    <lineage>
        <taxon>Eukaryota</taxon>
        <taxon>Viridiplantae</taxon>
        <taxon>Streptophyta</taxon>
        <taxon>Embryophyta</taxon>
        <taxon>Tracheophyta</taxon>
        <taxon>Spermatophyta</taxon>
        <taxon>Magnoliopsida</taxon>
        <taxon>Liliopsida</taxon>
        <taxon>Poales</taxon>
        <taxon>Poaceae</taxon>
        <taxon>BOP clade</taxon>
        <taxon>Pooideae</taxon>
        <taxon>Stipodae</taxon>
        <taxon>Brachypodieae</taxon>
        <taxon>Brachypodium</taxon>
    </lineage>
</organism>
<evidence type="ECO:0000256" key="3">
    <source>
        <dbReference type="PROSITE-ProRule" id="PRU01131"/>
    </source>
</evidence>
<dbReference type="GeneID" id="100826964"/>
<dbReference type="InterPro" id="IPR044593">
    <property type="entry name" value="FLZ8/MARD1"/>
</dbReference>
<reference evidence="6" key="3">
    <citation type="submission" date="2018-08" db="UniProtKB">
        <authorList>
            <consortium name="EnsemblPlants"/>
        </authorList>
    </citation>
    <scope>IDENTIFICATION</scope>
    <source>
        <strain evidence="6">cv. Bd21</strain>
    </source>
</reference>
<keyword evidence="7" id="KW-1185">Reference proteome</keyword>
<evidence type="ECO:0000313" key="7">
    <source>
        <dbReference type="Proteomes" id="UP000008810"/>
    </source>
</evidence>
<evidence type="ECO:0000259" key="4">
    <source>
        <dbReference type="PROSITE" id="PS51795"/>
    </source>
</evidence>
<evidence type="ECO:0000313" key="6">
    <source>
        <dbReference type="EnsemblPlants" id="KQK09494"/>
    </source>
</evidence>
<sequence length="274" mass="30107">MEDCTDRNLAQRRIIPTGFFGVPGLFVRLSSKGLNEVDPNSVCIPTSPLDFKNLPSNNAVRTNLKPPRLQGIEADLKLRMSPPRVGLGLVNALTAHESKLHSGFKNPFLALGLPRVTTDASPQNNGSIGITMNGIIDFALSEEYTCVIHHGPNPKTTHILGGETLEVYKGVQDGSKRPIFTIKPTGEQSWLPSLAGVASGLCSCCRKRLRKDRDIYMHVGEKTFCSNECRKTEEAKLTYAGCWQLLCSLLVKLVVVARKCFPQVYRLVLFGLKG</sequence>
<proteinExistence type="inferred from homology"/>
<dbReference type="Proteomes" id="UP000008810">
    <property type="component" value="Chromosome 2"/>
</dbReference>